<dbReference type="InterPro" id="IPR013096">
    <property type="entry name" value="Cupin_2"/>
</dbReference>
<proteinExistence type="predicted"/>
<dbReference type="RefSeq" id="WP_141998042.1">
    <property type="nucleotide sequence ID" value="NZ_VFML01000001.1"/>
</dbReference>
<accession>A0A542DIG9</accession>
<comment type="caution">
    <text evidence="3">The sequence shown here is derived from an EMBL/GenBank/DDBJ whole genome shotgun (WGS) entry which is preliminary data.</text>
</comment>
<organism evidence="3 4">
    <name type="scientific">Amycolatopsis cihanbeyliensis</name>
    <dbReference type="NCBI Taxonomy" id="1128664"/>
    <lineage>
        <taxon>Bacteria</taxon>
        <taxon>Bacillati</taxon>
        <taxon>Actinomycetota</taxon>
        <taxon>Actinomycetes</taxon>
        <taxon>Pseudonocardiales</taxon>
        <taxon>Pseudonocardiaceae</taxon>
        <taxon>Amycolatopsis</taxon>
    </lineage>
</organism>
<evidence type="ECO:0000313" key="4">
    <source>
        <dbReference type="Proteomes" id="UP000320876"/>
    </source>
</evidence>
<keyword evidence="1" id="KW-0479">Metal-binding</keyword>
<gene>
    <name evidence="3" type="ORF">FB471_2530</name>
</gene>
<reference evidence="3 4" key="1">
    <citation type="submission" date="2019-06" db="EMBL/GenBank/DDBJ databases">
        <title>Sequencing the genomes of 1000 actinobacteria strains.</title>
        <authorList>
            <person name="Klenk H.-P."/>
        </authorList>
    </citation>
    <scope>NUCLEOTIDE SEQUENCE [LARGE SCALE GENOMIC DNA]</scope>
    <source>
        <strain evidence="3 4">DSM 45679</strain>
    </source>
</reference>
<protein>
    <submittedName>
        <fullName evidence="3">Cupin domain</fullName>
    </submittedName>
</protein>
<dbReference type="Pfam" id="PF07883">
    <property type="entry name" value="Cupin_2"/>
    <property type="match status" value="1"/>
</dbReference>
<dbReference type="PANTHER" id="PTHR35848">
    <property type="entry name" value="OXALATE-BINDING PROTEIN"/>
    <property type="match status" value="1"/>
</dbReference>
<evidence type="ECO:0000256" key="1">
    <source>
        <dbReference type="ARBA" id="ARBA00022723"/>
    </source>
</evidence>
<dbReference type="EMBL" id="VFML01000001">
    <property type="protein sequence ID" value="TQJ02785.1"/>
    <property type="molecule type" value="Genomic_DNA"/>
</dbReference>
<dbReference type="Proteomes" id="UP000320876">
    <property type="component" value="Unassembled WGS sequence"/>
</dbReference>
<evidence type="ECO:0000313" key="3">
    <source>
        <dbReference type="EMBL" id="TQJ02785.1"/>
    </source>
</evidence>
<dbReference type="Gene3D" id="2.60.120.10">
    <property type="entry name" value="Jelly Rolls"/>
    <property type="match status" value="1"/>
</dbReference>
<feature type="domain" description="Cupin type-2" evidence="2">
    <location>
        <begin position="47"/>
        <end position="114"/>
    </location>
</feature>
<keyword evidence="4" id="KW-1185">Reference proteome</keyword>
<dbReference type="InterPro" id="IPR051610">
    <property type="entry name" value="GPI/OXD"/>
</dbReference>
<dbReference type="SUPFAM" id="SSF51182">
    <property type="entry name" value="RmlC-like cupins"/>
    <property type="match status" value="1"/>
</dbReference>
<dbReference type="PANTHER" id="PTHR35848:SF6">
    <property type="entry name" value="CUPIN TYPE-2 DOMAIN-CONTAINING PROTEIN"/>
    <property type="match status" value="1"/>
</dbReference>
<sequence>MRSPLIVGDIGSASVVHGVHGTTGVSGWKCFTRRTGLSGDWEAVEWASLPPGGLSGEHVHTRTEELYFIISGHGRMLLDGRPHDVRAGDVILTGLGTRHGLRNVGSEELRWLVIEISAPATAAVLRGATT</sequence>
<name>A0A542DIG9_AMYCI</name>
<dbReference type="InterPro" id="IPR011051">
    <property type="entry name" value="RmlC_Cupin_sf"/>
</dbReference>
<evidence type="ECO:0000259" key="2">
    <source>
        <dbReference type="Pfam" id="PF07883"/>
    </source>
</evidence>
<dbReference type="InterPro" id="IPR014710">
    <property type="entry name" value="RmlC-like_jellyroll"/>
</dbReference>
<dbReference type="AlphaFoldDB" id="A0A542DIG9"/>
<dbReference type="OrthoDB" id="6058at2"/>
<dbReference type="GO" id="GO:0046872">
    <property type="term" value="F:metal ion binding"/>
    <property type="evidence" value="ECO:0007669"/>
    <property type="project" value="UniProtKB-KW"/>
</dbReference>